<dbReference type="Gene3D" id="3.40.50.360">
    <property type="match status" value="1"/>
</dbReference>
<comment type="caution">
    <text evidence="2">The sequence shown here is derived from an EMBL/GenBank/DDBJ whole genome shotgun (WGS) entry which is preliminary data.</text>
</comment>
<dbReference type="Pfam" id="PF00258">
    <property type="entry name" value="Flavodoxin_1"/>
    <property type="match status" value="1"/>
</dbReference>
<gene>
    <name evidence="2" type="ORF">CFSAN001627_19968</name>
</gene>
<reference evidence="2 3" key="1">
    <citation type="submission" date="2012-10" db="EMBL/GenBank/DDBJ databases">
        <authorList>
            <person name="Strain E.A."/>
            <person name="Brown E."/>
            <person name="Allard M.W."/>
            <person name="Gonzalez-Escalona N."/>
            <person name="Timme R."/>
        </authorList>
    </citation>
    <scope>NUCLEOTIDE SEQUENCE [LARGE SCALE GENOMIC DNA]</scope>
    <source>
        <strain evidence="2 3">CFSAN001627</strain>
    </source>
</reference>
<dbReference type="SUPFAM" id="SSF52218">
    <property type="entry name" value="Flavoproteins"/>
    <property type="match status" value="1"/>
</dbReference>
<sequence length="142" mass="15906">MQVFYISAYGNTEKMGEYLAQKLNEKGIKAEGHEITSMPMEKVLELIENSTGIILGSPTINQDAVKPVWDVMSHIGVITNRGKAAGAFGSYGWSGEGPTLMTDRLRGLKLKVVEEPFKFKFVPSKDDFKRADEFIEEYIKLL</sequence>
<organism evidence="2 3">
    <name type="scientific">Clostridium botulinum CFSAN001627</name>
    <dbReference type="NCBI Taxonomy" id="1232189"/>
    <lineage>
        <taxon>Bacteria</taxon>
        <taxon>Bacillati</taxon>
        <taxon>Bacillota</taxon>
        <taxon>Clostridia</taxon>
        <taxon>Eubacteriales</taxon>
        <taxon>Clostridiaceae</taxon>
        <taxon>Clostridium</taxon>
    </lineage>
</organism>
<dbReference type="Proteomes" id="UP000011944">
    <property type="component" value="Unassembled WGS sequence"/>
</dbReference>
<dbReference type="GO" id="GO:0016651">
    <property type="term" value="F:oxidoreductase activity, acting on NAD(P)H"/>
    <property type="evidence" value="ECO:0007669"/>
    <property type="project" value="UniProtKB-ARBA"/>
</dbReference>
<protein>
    <submittedName>
        <fullName evidence="2">Putative flavoprotein</fullName>
    </submittedName>
</protein>
<feature type="domain" description="Flavodoxin-like" evidence="1">
    <location>
        <begin position="1"/>
        <end position="139"/>
    </location>
</feature>
<dbReference type="GO" id="GO:0010181">
    <property type="term" value="F:FMN binding"/>
    <property type="evidence" value="ECO:0007669"/>
    <property type="project" value="InterPro"/>
</dbReference>
<evidence type="ECO:0000313" key="2">
    <source>
        <dbReference type="EMBL" id="EKN40394.1"/>
    </source>
</evidence>
<dbReference type="AlphaFoldDB" id="M1ZTX9"/>
<dbReference type="PANTHER" id="PTHR43717:SF1">
    <property type="entry name" value="ANAEROBIC NITRIC OXIDE REDUCTASE FLAVORUBREDOXIN"/>
    <property type="match status" value="1"/>
</dbReference>
<accession>M1ZTX9</accession>
<dbReference type="InterPro" id="IPR029039">
    <property type="entry name" value="Flavoprotein-like_sf"/>
</dbReference>
<dbReference type="PATRIC" id="fig|1232189.3.peg.3131"/>
<evidence type="ECO:0000259" key="1">
    <source>
        <dbReference type="PROSITE" id="PS50902"/>
    </source>
</evidence>
<reference evidence="2 3" key="2">
    <citation type="submission" date="2013-03" db="EMBL/GenBank/DDBJ databases">
        <title>Diversity in Clostridium botulinum.</title>
        <authorList>
            <person name="Timme R.E."/>
            <person name="Allard M."/>
            <person name="Luo Y."/>
            <person name="Strain E."/>
            <person name="Gonzalez-Escalona N."/>
            <person name="Brown E."/>
        </authorList>
    </citation>
    <scope>NUCLEOTIDE SEQUENCE [LARGE SCALE GENOMIC DNA]</scope>
    <source>
        <strain evidence="2 3">CFSAN001627</strain>
    </source>
</reference>
<proteinExistence type="predicted"/>
<dbReference type="InterPro" id="IPR008254">
    <property type="entry name" value="Flavodoxin/NO_synth"/>
</dbReference>
<name>M1ZTX9_CLOBO</name>
<dbReference type="PROSITE" id="PS50902">
    <property type="entry name" value="FLAVODOXIN_LIKE"/>
    <property type="match status" value="1"/>
</dbReference>
<dbReference type="PANTHER" id="PTHR43717">
    <property type="entry name" value="ANAEROBIC NITRIC OXIDE REDUCTASE FLAVORUBREDOXIN"/>
    <property type="match status" value="1"/>
</dbReference>
<dbReference type="EMBL" id="AMXI01001223">
    <property type="protein sequence ID" value="EKN40394.1"/>
    <property type="molecule type" value="Genomic_DNA"/>
</dbReference>
<evidence type="ECO:0000313" key="3">
    <source>
        <dbReference type="Proteomes" id="UP000011944"/>
    </source>
</evidence>